<dbReference type="GeneID" id="24141045"/>
<dbReference type="VEuPathDB" id="FungiDB:SPRG_19761"/>
<dbReference type="RefSeq" id="XP_012199017.1">
    <property type="nucleotide sequence ID" value="XM_012343627.1"/>
</dbReference>
<proteinExistence type="predicted"/>
<dbReference type="AlphaFoldDB" id="A0A067CI91"/>
<dbReference type="STRING" id="695850.A0A067CI91"/>
<dbReference type="KEGG" id="spar:SPRG_19761"/>
<evidence type="ECO:0000313" key="2">
    <source>
        <dbReference type="Proteomes" id="UP000030745"/>
    </source>
</evidence>
<dbReference type="Proteomes" id="UP000030745">
    <property type="component" value="Unassembled WGS sequence"/>
</dbReference>
<protein>
    <submittedName>
        <fullName evidence="1">Uncharacterized protein</fullName>
    </submittedName>
</protein>
<gene>
    <name evidence="1" type="ORF">SPRG_19761</name>
</gene>
<sequence length="684" mass="74580">MTRRPSATPSAAPPPPTICSWGGATHAYNYNLTTVLPGPRQCFPNVYGVGAPLEFPYPRSSYHYDLDPPVVGPRITAQWSSRQINSTLQTFDYETFESSGGDLLYEALPDAPGVYTYAVQAFDYKQSQASPVCTACLAVTDYVRPYAVLPRDGLCGATMTRNYSVDALHAADDQVHRLLAFRRTAANNDACSGRRCDTVRVIQTSFLSAFPTSVLDGAATAVDATPDGWLGCLRAPLSDRERQRLTTPLAFVTDARVCQRTCSYFVSLQELYTPFTCNAKVAPTPVCAGDAFETCSVTQSLVLPSHDLVSSATVALTPNGPYLVDPEVAFPGAGYLGPSARHVHLVLPCYPSNASFATYCDDEVRWRVSDIFTFSTTLAPSQHWEFDAAARLVTWFVQQGDRWVAVDDSKALTFSKFQDTLTFRAMTACGQVSTDVTWTVYSHRAEAISIDAWWNSLWSCSACNEPGADFGVCRFRLDPTSALHKAMLEPPPPTKALITKKPTSGQRPSTSKLCQYRCPSTNRQQTCVRGCLAGGACDTSALPGACAKRRGAVWCGADGMSANLLEAPTYSLLGIDCAWQYANATMANWSIPVDAAMDTAFAIKLLNRPTTTIRVFCTFQFQPHTGEPVVTKTRSLSVDMQNCDRPRFDSHALSFVKDNCDASWALDQRREPAPAQACGGHLFS</sequence>
<dbReference type="OrthoDB" id="73099at2759"/>
<dbReference type="OMA" id="NATMANW"/>
<reference evidence="1 2" key="1">
    <citation type="journal article" date="2013" name="PLoS Genet.">
        <title>Distinctive expansion of potential virulence genes in the genome of the oomycete fish pathogen Saprolegnia parasitica.</title>
        <authorList>
            <person name="Jiang R.H."/>
            <person name="de Bruijn I."/>
            <person name="Haas B.J."/>
            <person name="Belmonte R."/>
            <person name="Lobach L."/>
            <person name="Christie J."/>
            <person name="van den Ackerveken G."/>
            <person name="Bottin A."/>
            <person name="Bulone V."/>
            <person name="Diaz-Moreno S.M."/>
            <person name="Dumas B."/>
            <person name="Fan L."/>
            <person name="Gaulin E."/>
            <person name="Govers F."/>
            <person name="Grenville-Briggs L.J."/>
            <person name="Horner N.R."/>
            <person name="Levin J.Z."/>
            <person name="Mammella M."/>
            <person name="Meijer H.J."/>
            <person name="Morris P."/>
            <person name="Nusbaum C."/>
            <person name="Oome S."/>
            <person name="Phillips A.J."/>
            <person name="van Rooyen D."/>
            <person name="Rzeszutek E."/>
            <person name="Saraiva M."/>
            <person name="Secombes C.J."/>
            <person name="Seidl M.F."/>
            <person name="Snel B."/>
            <person name="Stassen J.H."/>
            <person name="Sykes S."/>
            <person name="Tripathy S."/>
            <person name="van den Berg H."/>
            <person name="Vega-Arreguin J.C."/>
            <person name="Wawra S."/>
            <person name="Young S.K."/>
            <person name="Zeng Q."/>
            <person name="Dieguez-Uribeondo J."/>
            <person name="Russ C."/>
            <person name="Tyler B.M."/>
            <person name="van West P."/>
        </authorList>
    </citation>
    <scope>NUCLEOTIDE SEQUENCE [LARGE SCALE GENOMIC DNA]</scope>
    <source>
        <strain evidence="1 2">CBS 223.65</strain>
    </source>
</reference>
<name>A0A067CI91_SAPPC</name>
<accession>A0A067CI91</accession>
<evidence type="ECO:0000313" key="1">
    <source>
        <dbReference type="EMBL" id="KDO30198.1"/>
    </source>
</evidence>
<dbReference type="EMBL" id="KK583202">
    <property type="protein sequence ID" value="KDO30198.1"/>
    <property type="molecule type" value="Genomic_DNA"/>
</dbReference>
<organism evidence="1 2">
    <name type="scientific">Saprolegnia parasitica (strain CBS 223.65)</name>
    <dbReference type="NCBI Taxonomy" id="695850"/>
    <lineage>
        <taxon>Eukaryota</taxon>
        <taxon>Sar</taxon>
        <taxon>Stramenopiles</taxon>
        <taxon>Oomycota</taxon>
        <taxon>Saprolegniomycetes</taxon>
        <taxon>Saprolegniales</taxon>
        <taxon>Saprolegniaceae</taxon>
        <taxon>Saprolegnia</taxon>
    </lineage>
</organism>
<keyword evidence="2" id="KW-1185">Reference proteome</keyword>